<feature type="domain" description="Protein kinase" evidence="6">
    <location>
        <begin position="9"/>
        <end position="258"/>
    </location>
</feature>
<evidence type="ECO:0000313" key="8">
    <source>
        <dbReference type="Proteomes" id="UP000274922"/>
    </source>
</evidence>
<dbReference type="InterPro" id="IPR016024">
    <property type="entry name" value="ARM-type_fold"/>
</dbReference>
<dbReference type="PANTHER" id="PTHR48012:SF26">
    <property type="entry name" value="SERINE_THREONINE-PROTEIN KINASE DDB_G0283821-RELATED"/>
    <property type="match status" value="1"/>
</dbReference>
<evidence type="ECO:0000256" key="4">
    <source>
        <dbReference type="PROSITE-ProRule" id="PRU10141"/>
    </source>
</evidence>
<keyword evidence="2 4" id="KW-0547">Nucleotide-binding</keyword>
<dbReference type="AlphaFoldDB" id="A0A4P9XEH5"/>
<feature type="compositionally biased region" description="Low complexity" evidence="5">
    <location>
        <begin position="471"/>
        <end position="484"/>
    </location>
</feature>
<dbReference type="InterPro" id="IPR008271">
    <property type="entry name" value="Ser/Thr_kinase_AS"/>
</dbReference>
<dbReference type="FunFam" id="3.30.200.20:FF:000042">
    <property type="entry name" value="Aurora kinase A"/>
    <property type="match status" value="1"/>
</dbReference>
<dbReference type="InterPro" id="IPR011009">
    <property type="entry name" value="Kinase-like_dom_sf"/>
</dbReference>
<accession>A0A4P9XEH5</accession>
<protein>
    <recommendedName>
        <fullName evidence="1">non-specific serine/threonine protein kinase</fullName>
        <ecNumber evidence="1">2.7.11.1</ecNumber>
    </recommendedName>
</protein>
<dbReference type="SMART" id="SM00220">
    <property type="entry name" value="S_TKc"/>
    <property type="match status" value="1"/>
</dbReference>
<dbReference type="PROSITE" id="PS50011">
    <property type="entry name" value="PROTEIN_KINASE_DOM"/>
    <property type="match status" value="1"/>
</dbReference>
<dbReference type="InterPro" id="IPR011989">
    <property type="entry name" value="ARM-like"/>
</dbReference>
<dbReference type="CDD" id="cd06627">
    <property type="entry name" value="STKc_Cdc7_like"/>
    <property type="match status" value="1"/>
</dbReference>
<dbReference type="InterPro" id="IPR017441">
    <property type="entry name" value="Protein_kinase_ATP_BS"/>
</dbReference>
<dbReference type="PROSITE" id="PS00108">
    <property type="entry name" value="PROTEIN_KINASE_ST"/>
    <property type="match status" value="1"/>
</dbReference>
<feature type="non-terminal residue" evidence="7">
    <location>
        <position position="1011"/>
    </location>
</feature>
<feature type="region of interest" description="Disordered" evidence="5">
    <location>
        <begin position="431"/>
        <end position="490"/>
    </location>
</feature>
<dbReference type="InterPro" id="IPR050629">
    <property type="entry name" value="STE20/SPS1-PAK"/>
</dbReference>
<evidence type="ECO:0000313" key="7">
    <source>
        <dbReference type="EMBL" id="RKP03918.1"/>
    </source>
</evidence>
<dbReference type="GO" id="GO:0005737">
    <property type="term" value="C:cytoplasm"/>
    <property type="evidence" value="ECO:0007669"/>
    <property type="project" value="TreeGrafter"/>
</dbReference>
<dbReference type="SUPFAM" id="SSF56112">
    <property type="entry name" value="Protein kinase-like (PK-like)"/>
    <property type="match status" value="1"/>
</dbReference>
<dbReference type="Gene3D" id="1.10.510.10">
    <property type="entry name" value="Transferase(Phosphotransferase) domain 1"/>
    <property type="match status" value="1"/>
</dbReference>
<dbReference type="Proteomes" id="UP000274922">
    <property type="component" value="Unassembled WGS sequence"/>
</dbReference>
<feature type="binding site" evidence="4">
    <location>
        <position position="38"/>
    </location>
    <ligand>
        <name>ATP</name>
        <dbReference type="ChEBI" id="CHEBI:30616"/>
    </ligand>
</feature>
<proteinExistence type="predicted"/>
<dbReference type="GO" id="GO:0005524">
    <property type="term" value="F:ATP binding"/>
    <property type="evidence" value="ECO:0007669"/>
    <property type="project" value="UniProtKB-UniRule"/>
</dbReference>
<organism evidence="7 8">
    <name type="scientific">Caulochytrium protostelioides</name>
    <dbReference type="NCBI Taxonomy" id="1555241"/>
    <lineage>
        <taxon>Eukaryota</taxon>
        <taxon>Fungi</taxon>
        <taxon>Fungi incertae sedis</taxon>
        <taxon>Chytridiomycota</taxon>
        <taxon>Chytridiomycota incertae sedis</taxon>
        <taxon>Chytridiomycetes</taxon>
        <taxon>Caulochytriales</taxon>
        <taxon>Caulochytriaceae</taxon>
        <taxon>Caulochytrium</taxon>
    </lineage>
</organism>
<evidence type="ECO:0000256" key="5">
    <source>
        <dbReference type="SAM" id="MobiDB-lite"/>
    </source>
</evidence>
<dbReference type="STRING" id="1555241.A0A4P9XEH5"/>
<reference evidence="8" key="1">
    <citation type="journal article" date="2018" name="Nat. Microbiol.">
        <title>Leveraging single-cell genomics to expand the fungal tree of life.</title>
        <authorList>
            <person name="Ahrendt S.R."/>
            <person name="Quandt C.A."/>
            <person name="Ciobanu D."/>
            <person name="Clum A."/>
            <person name="Salamov A."/>
            <person name="Andreopoulos B."/>
            <person name="Cheng J.F."/>
            <person name="Woyke T."/>
            <person name="Pelin A."/>
            <person name="Henrissat B."/>
            <person name="Reynolds N.K."/>
            <person name="Benny G.L."/>
            <person name="Smith M.E."/>
            <person name="James T.Y."/>
            <person name="Grigoriev I.V."/>
        </authorList>
    </citation>
    <scope>NUCLEOTIDE SEQUENCE [LARGE SCALE GENOMIC DNA]</scope>
    <source>
        <strain evidence="8">ATCC 52028</strain>
    </source>
</reference>
<dbReference type="GO" id="GO:0004674">
    <property type="term" value="F:protein serine/threonine kinase activity"/>
    <property type="evidence" value="ECO:0007669"/>
    <property type="project" value="UniProtKB-EC"/>
</dbReference>
<dbReference type="Gene3D" id="1.25.10.10">
    <property type="entry name" value="Leucine-rich Repeat Variant"/>
    <property type="match status" value="2"/>
</dbReference>
<dbReference type="OrthoDB" id="8693905at2759"/>
<gene>
    <name evidence="7" type="ORF">CXG81DRAFT_8896</name>
</gene>
<evidence type="ECO:0000256" key="2">
    <source>
        <dbReference type="ARBA" id="ARBA00022741"/>
    </source>
</evidence>
<dbReference type="EMBL" id="ML014116">
    <property type="protein sequence ID" value="RKP03918.1"/>
    <property type="molecule type" value="Genomic_DNA"/>
</dbReference>
<dbReference type="InterPro" id="IPR000719">
    <property type="entry name" value="Prot_kinase_dom"/>
</dbReference>
<evidence type="ECO:0000256" key="1">
    <source>
        <dbReference type="ARBA" id="ARBA00012513"/>
    </source>
</evidence>
<name>A0A4P9XEH5_9FUNG</name>
<evidence type="ECO:0000259" key="6">
    <source>
        <dbReference type="PROSITE" id="PS50011"/>
    </source>
</evidence>
<dbReference type="PANTHER" id="PTHR48012">
    <property type="entry name" value="STERILE20-LIKE KINASE, ISOFORM B-RELATED"/>
    <property type="match status" value="1"/>
</dbReference>
<dbReference type="PROSITE" id="PS00107">
    <property type="entry name" value="PROTEIN_KINASE_ATP"/>
    <property type="match status" value="1"/>
</dbReference>
<dbReference type="EC" id="2.7.11.1" evidence="1"/>
<dbReference type="SUPFAM" id="SSF48371">
    <property type="entry name" value="ARM repeat"/>
    <property type="match status" value="1"/>
</dbReference>
<feature type="compositionally biased region" description="Basic residues" evidence="5">
    <location>
        <begin position="283"/>
        <end position="312"/>
    </location>
</feature>
<sequence>MSGGRIGHFQLGNIIGSGAFGKVYQGLNIESGAVVAVKQIRTHDVPKAELKIIRAEITLLKELSHPNIVSYVGFENTKDSIYIMMEYCESGSLQSIVKKFGRIGEPLLSIYMAQTLEGLVFLHAQGVIHRDLKAGNILTTKSGQIKLADFGVATRSADASKTVAGSPYWMAPEVIELCGASTASDIWSVGCTAIELYQGEPPYFHLGVMPALFRMVSDERPPFPEGISASLADFLMECFQKDPNLRIAAKKLLKHPYITKQRKQLISSDPDPPGPRPSPVYRHAPRRRTRRHDAPRPWSRPRFRWRRRRRRRPGADGDGGDDDNPGDPRRRGHGDLLGVPETEDEENWDADFTEDTQPSSSLFARVGRAAPGDGVLGLEPAAAALPIVPSQALALLDLQTTDLDGMDADFDEDAAEGSRLGRAMGVGAGAAIGSGGGGRHSTTSMAPTLPPSSLVPGPFGSESSLHPMPSPSAASSPSAAPRPRSLWRLGEPNIHASGSLASLVGLPTGTGTAATAAAGAGAGASLASLPPLSLSPSVRRNANPVVLDPDFDDRLEVQQLLTAPGATAPGVVVAAAAAREDDDEDDWSHDFDADVDGLDTTLAAATTAAPRLRTVTGPNGTPLPLDFQATCGALVDIFTTTPETRKVLITHHQVVVIMELLEQTREPAPLTWIMRVINSALTGDQVLIENLCLLGGIPVIVNLTTTDRLLGDRALRVEIAHFVKEVCSTSPLGLQMFISCRGLTIVAKLMQSTHYSDVPGDKAILYHMLDSMGAMFHFQVSTPKNEFCRLYAKLGLLPCLAELLHVMNHDTDERAPAYVAKLVELLVLFSQADVHIKEKLSEYECAATLMQELPYLNAALTVKLAKCLKNISMTSSTLDALQQCRMIEHFCQLLAVREGGPHFGEIQSHVINALFNLCRINRSRQEAAVRAGIVPHLQRFVASTHPMRQFALPILCELAHTSARTRESLAAAGGVESYLQLLGDQYWQVNALEALVFWLAQDPLRLEPAML</sequence>
<keyword evidence="3 4" id="KW-0067">ATP-binding</keyword>
<feature type="region of interest" description="Disordered" evidence="5">
    <location>
        <begin position="260"/>
        <end position="347"/>
    </location>
</feature>
<evidence type="ECO:0000256" key="3">
    <source>
        <dbReference type="ARBA" id="ARBA00022840"/>
    </source>
</evidence>
<dbReference type="Pfam" id="PF00069">
    <property type="entry name" value="Pkinase"/>
    <property type="match status" value="1"/>
</dbReference>
<keyword evidence="8" id="KW-1185">Reference proteome</keyword>